<evidence type="ECO:0000313" key="1">
    <source>
        <dbReference type="EMBL" id="STR19060.1"/>
    </source>
</evidence>
<name>A0A377RMD9_HELPX</name>
<dbReference type="Proteomes" id="UP000254195">
    <property type="component" value="Unassembled WGS sequence"/>
</dbReference>
<dbReference type="EMBL" id="UGJP01000001">
    <property type="protein sequence ID" value="STR19060.1"/>
    <property type="molecule type" value="Genomic_DNA"/>
</dbReference>
<dbReference type="AlphaFoldDB" id="A0A377RMD9"/>
<sequence>MKHDIGFIDVSIPYQGYKLSFCLERIEDIGEFTLFCLHAFGDGLNLNELSQVTEIDPITIQKHLDFLVKRGFVNEKHKISAYGRNILKLHDEINKFNRANRVVFLENAAREKIKRWRERQELTDCSRGWLIAGEDLSLQEFEELYNARKDIDQVLRLLDNTKDFKDVSDEIRMRLEPKEVERFLVFKINPKALTHAKIEGKTYIRAIHGEQECFIEIETLCKQL</sequence>
<organism evidence="1 2">
    <name type="scientific">Helicobacter pylori</name>
    <name type="common">Campylobacter pylori</name>
    <dbReference type="NCBI Taxonomy" id="210"/>
    <lineage>
        <taxon>Bacteria</taxon>
        <taxon>Pseudomonadati</taxon>
        <taxon>Campylobacterota</taxon>
        <taxon>Epsilonproteobacteria</taxon>
        <taxon>Campylobacterales</taxon>
        <taxon>Helicobacteraceae</taxon>
        <taxon>Helicobacter</taxon>
    </lineage>
</organism>
<proteinExistence type="predicted"/>
<dbReference type="RefSeq" id="WP_115017412.1">
    <property type="nucleotide sequence ID" value="NZ_JACTBA010000005.1"/>
</dbReference>
<dbReference type="SUPFAM" id="SSF46785">
    <property type="entry name" value="Winged helix' DNA-binding domain"/>
    <property type="match status" value="1"/>
</dbReference>
<evidence type="ECO:0000313" key="2">
    <source>
        <dbReference type="Proteomes" id="UP000254195"/>
    </source>
</evidence>
<dbReference type="InterPro" id="IPR036390">
    <property type="entry name" value="WH_DNA-bd_sf"/>
</dbReference>
<protein>
    <submittedName>
        <fullName evidence="1">Uncharacterized protein</fullName>
    </submittedName>
</protein>
<reference evidence="1 2" key="1">
    <citation type="submission" date="2018-06" db="EMBL/GenBank/DDBJ databases">
        <authorList>
            <consortium name="Pathogen Informatics"/>
            <person name="Doyle S."/>
        </authorList>
    </citation>
    <scope>NUCLEOTIDE SEQUENCE [LARGE SCALE GENOMIC DNA]</scope>
    <source>
        <strain evidence="1 2">NCTC13094</strain>
    </source>
</reference>
<gene>
    <name evidence="1" type="ORF">NCTC13094_00141</name>
</gene>
<accession>A0A377RMD9</accession>